<gene>
    <name evidence="2" type="ORF">AHIS1636_03050</name>
</gene>
<evidence type="ECO:0000313" key="2">
    <source>
        <dbReference type="EMBL" id="GLB65866.1"/>
    </source>
</evidence>
<protein>
    <submittedName>
        <fullName evidence="2">Uncharacterized protein</fullName>
    </submittedName>
</protein>
<comment type="caution">
    <text evidence="2">The sequence shown here is derived from an EMBL/GenBank/DDBJ whole genome shotgun (WGS) entry which is preliminary data.</text>
</comment>
<dbReference type="EMBL" id="BRVS01000001">
    <property type="protein sequence ID" value="GLB65866.1"/>
    <property type="molecule type" value="Genomic_DNA"/>
</dbReference>
<proteinExistence type="predicted"/>
<evidence type="ECO:0000256" key="1">
    <source>
        <dbReference type="SAM" id="MobiDB-lite"/>
    </source>
</evidence>
<reference evidence="2 3" key="1">
    <citation type="journal article" date="2023" name="Int. J. Syst. Evol. Microbiol.">
        <title>Arthrobacter mangrovi sp. nov., an actinobacterium isolated from the rhizosphere of a mangrove.</title>
        <authorList>
            <person name="Hamada M."/>
            <person name="Saitou S."/>
            <person name="Enomoto N."/>
            <person name="Nanri K."/>
            <person name="Hidaka K."/>
            <person name="Miura T."/>
            <person name="Tamura T."/>
        </authorList>
    </citation>
    <scope>NUCLEOTIDE SEQUENCE [LARGE SCALE GENOMIC DNA]</scope>
    <source>
        <strain evidence="2 3">NBRC 112813</strain>
    </source>
</reference>
<sequence>MVAPVGLGLDTVIVIRALHPLFVVPWRKSTDQGGQRDQKGGGVGSAKGSGGGSGGGWTPRRIQVPSG</sequence>
<feature type="region of interest" description="Disordered" evidence="1">
    <location>
        <begin position="26"/>
        <end position="67"/>
    </location>
</feature>
<accession>A0ABQ5MPI8</accession>
<keyword evidence="3" id="KW-1185">Reference proteome</keyword>
<evidence type="ECO:0000313" key="3">
    <source>
        <dbReference type="Proteomes" id="UP001209654"/>
    </source>
</evidence>
<dbReference type="Proteomes" id="UP001209654">
    <property type="component" value="Unassembled WGS sequence"/>
</dbReference>
<name>A0ABQ5MPI8_9MICC</name>
<organism evidence="2 3">
    <name type="scientific">Arthrobacter mangrovi</name>
    <dbReference type="NCBI Taxonomy" id="2966350"/>
    <lineage>
        <taxon>Bacteria</taxon>
        <taxon>Bacillati</taxon>
        <taxon>Actinomycetota</taxon>
        <taxon>Actinomycetes</taxon>
        <taxon>Micrococcales</taxon>
        <taxon>Micrococcaceae</taxon>
        <taxon>Arthrobacter</taxon>
    </lineage>
</organism>
<feature type="compositionally biased region" description="Gly residues" evidence="1">
    <location>
        <begin position="40"/>
        <end position="57"/>
    </location>
</feature>
<feature type="compositionally biased region" description="Basic and acidic residues" evidence="1">
    <location>
        <begin position="28"/>
        <end position="39"/>
    </location>
</feature>